<keyword evidence="1" id="KW-1133">Transmembrane helix</keyword>
<evidence type="ECO:0000259" key="2">
    <source>
        <dbReference type="Pfam" id="PF20581"/>
    </source>
</evidence>
<evidence type="ECO:0000256" key="1">
    <source>
        <dbReference type="SAM" id="Phobius"/>
    </source>
</evidence>
<feature type="transmembrane region" description="Helical" evidence="1">
    <location>
        <begin position="7"/>
        <end position="27"/>
    </location>
</feature>
<feature type="non-terminal residue" evidence="3">
    <location>
        <position position="280"/>
    </location>
</feature>
<feature type="transmembrane region" description="Helical" evidence="1">
    <location>
        <begin position="71"/>
        <end position="91"/>
    </location>
</feature>
<protein>
    <recommendedName>
        <fullName evidence="2">DUF6785 domain-containing protein</fullName>
    </recommendedName>
</protein>
<keyword evidence="1" id="KW-0472">Membrane</keyword>
<dbReference type="InterPro" id="IPR046712">
    <property type="entry name" value="DUF6785"/>
</dbReference>
<organism evidence="3">
    <name type="scientific">marine sediment metagenome</name>
    <dbReference type="NCBI Taxonomy" id="412755"/>
    <lineage>
        <taxon>unclassified sequences</taxon>
        <taxon>metagenomes</taxon>
        <taxon>ecological metagenomes</taxon>
    </lineage>
</organism>
<accession>A0A0F9HJW8</accession>
<keyword evidence="1" id="KW-0812">Transmembrane</keyword>
<evidence type="ECO:0000313" key="3">
    <source>
        <dbReference type="EMBL" id="KKM15457.1"/>
    </source>
</evidence>
<dbReference type="AlphaFoldDB" id="A0A0F9HJW8"/>
<feature type="transmembrane region" description="Helical" evidence="1">
    <location>
        <begin position="171"/>
        <end position="191"/>
    </location>
</feature>
<sequence>MTLRSVVIGLGLGLGIAMFGYFRDWIMKQAFLATNLVPLIAYGLLLVGLLLLNPLLRLLRGTQLRRPEWAVIIGLMLVACVVPGPGMMWHFSNNLVIPHKAYNASAGWRKHELIRYLPDSMLVDQGLIEKGMGSNPENYEPVIGNFGGGQKSDLPLYQTVPWYAWTKALSFYIPFIALSFIGAICLMAVFHQQWSHRERLRYPIAYFTSELISGAEGGPQSIWRNKRFWIGFAVPATILLLNGLHEYVGGINIPLNVNLQPVATKWPAITKVPEYWRLTR</sequence>
<dbReference type="EMBL" id="LAZR01014904">
    <property type="protein sequence ID" value="KKM15457.1"/>
    <property type="molecule type" value="Genomic_DNA"/>
</dbReference>
<gene>
    <name evidence="3" type="ORF">LCGC14_1695880</name>
</gene>
<name>A0A0F9HJW8_9ZZZZ</name>
<dbReference type="Pfam" id="PF20581">
    <property type="entry name" value="DUF6785"/>
    <property type="match status" value="1"/>
</dbReference>
<comment type="caution">
    <text evidence="3">The sequence shown here is derived from an EMBL/GenBank/DDBJ whole genome shotgun (WGS) entry which is preliminary data.</text>
</comment>
<reference evidence="3" key="1">
    <citation type="journal article" date="2015" name="Nature">
        <title>Complex archaea that bridge the gap between prokaryotes and eukaryotes.</title>
        <authorList>
            <person name="Spang A."/>
            <person name="Saw J.H."/>
            <person name="Jorgensen S.L."/>
            <person name="Zaremba-Niedzwiedzka K."/>
            <person name="Martijn J."/>
            <person name="Lind A.E."/>
            <person name="van Eijk R."/>
            <person name="Schleper C."/>
            <person name="Guy L."/>
            <person name="Ettema T.J."/>
        </authorList>
    </citation>
    <scope>NUCLEOTIDE SEQUENCE</scope>
</reference>
<feature type="domain" description="DUF6785" evidence="2">
    <location>
        <begin position="2"/>
        <end position="267"/>
    </location>
</feature>
<proteinExistence type="predicted"/>
<feature type="transmembrane region" description="Helical" evidence="1">
    <location>
        <begin position="39"/>
        <end position="59"/>
    </location>
</feature>